<dbReference type="PANTHER" id="PTHR24252:SF7">
    <property type="entry name" value="HYALIN"/>
    <property type="match status" value="1"/>
</dbReference>
<feature type="domain" description="Peptidase S1" evidence="10">
    <location>
        <begin position="167"/>
        <end position="401"/>
    </location>
</feature>
<name>B0W7X8_CULQU</name>
<dbReference type="CDD" id="cd00190">
    <property type="entry name" value="Tryp_SPc"/>
    <property type="match status" value="1"/>
</dbReference>
<keyword evidence="11" id="KW-0418">Kinase</keyword>
<dbReference type="PROSITE" id="PS00135">
    <property type="entry name" value="TRYPSIN_SER"/>
    <property type="match status" value="1"/>
</dbReference>
<dbReference type="GO" id="GO:0016301">
    <property type="term" value="F:kinase activity"/>
    <property type="evidence" value="ECO:0007669"/>
    <property type="project" value="UniProtKB-KW"/>
</dbReference>
<evidence type="ECO:0000259" key="10">
    <source>
        <dbReference type="PROSITE" id="PS50240"/>
    </source>
</evidence>
<dbReference type="Proteomes" id="UP000002320">
    <property type="component" value="Unassembled WGS sequence"/>
</dbReference>
<evidence type="ECO:0000256" key="7">
    <source>
        <dbReference type="ARBA" id="ARBA00024195"/>
    </source>
</evidence>
<dbReference type="eggNOG" id="KOG3627">
    <property type="taxonomic scope" value="Eukaryota"/>
</dbReference>
<dbReference type="PROSITE" id="PS00134">
    <property type="entry name" value="TRYPSIN_HIS"/>
    <property type="match status" value="1"/>
</dbReference>
<keyword evidence="6" id="KW-1015">Disulfide bond</keyword>
<reference evidence="12" key="2">
    <citation type="submission" date="2020-05" db="UniProtKB">
        <authorList>
            <consortium name="EnsemblMetazoa"/>
        </authorList>
    </citation>
    <scope>IDENTIFICATION</scope>
    <source>
        <strain evidence="12">JHB</strain>
    </source>
</reference>
<keyword evidence="4 8" id="KW-0378">Hydrolase</keyword>
<dbReference type="VEuPathDB" id="VectorBase:CQUJHB017473"/>
<evidence type="ECO:0000256" key="3">
    <source>
        <dbReference type="ARBA" id="ARBA00022670"/>
    </source>
</evidence>
<proteinExistence type="inferred from homology"/>
<dbReference type="Pfam" id="PF00089">
    <property type="entry name" value="Trypsin"/>
    <property type="match status" value="1"/>
</dbReference>
<dbReference type="GO" id="GO:0050832">
    <property type="term" value="P:defense response to fungus"/>
    <property type="evidence" value="ECO:0007669"/>
    <property type="project" value="UniProtKB-ARBA"/>
</dbReference>
<dbReference type="SMR" id="B0W7X8"/>
<evidence type="ECO:0000313" key="11">
    <source>
        <dbReference type="EMBL" id="EDS38440.1"/>
    </source>
</evidence>
<dbReference type="FunFam" id="2.40.10.10:FF:000015">
    <property type="entry name" value="Atrial natriuretic peptide-converting enzyme"/>
    <property type="match status" value="1"/>
</dbReference>
<keyword evidence="11" id="KW-0808">Transferase</keyword>
<keyword evidence="13" id="KW-1185">Reference proteome</keyword>
<accession>B0W7X8</accession>
<gene>
    <name evidence="12" type="primary">6034507</name>
    <name evidence="11" type="ORF">CpipJ_CPIJ003367</name>
</gene>
<evidence type="ECO:0000313" key="12">
    <source>
        <dbReference type="EnsemblMetazoa" id="CPIJ003367-PA"/>
    </source>
</evidence>
<organism>
    <name type="scientific">Culex quinquefasciatus</name>
    <name type="common">Southern house mosquito</name>
    <name type="synonym">Culex pungens</name>
    <dbReference type="NCBI Taxonomy" id="7176"/>
    <lineage>
        <taxon>Eukaryota</taxon>
        <taxon>Metazoa</taxon>
        <taxon>Ecdysozoa</taxon>
        <taxon>Arthropoda</taxon>
        <taxon>Hexapoda</taxon>
        <taxon>Insecta</taxon>
        <taxon>Pterygota</taxon>
        <taxon>Neoptera</taxon>
        <taxon>Endopterygota</taxon>
        <taxon>Diptera</taxon>
        <taxon>Nematocera</taxon>
        <taxon>Culicoidea</taxon>
        <taxon>Culicidae</taxon>
        <taxon>Culicinae</taxon>
        <taxon>Culicini</taxon>
        <taxon>Culex</taxon>
        <taxon>Culex</taxon>
    </lineage>
</organism>
<reference evidence="11" key="1">
    <citation type="submission" date="2007-03" db="EMBL/GenBank/DDBJ databases">
        <title>Annotation of Culex pipiens quinquefasciatus.</title>
        <authorList>
            <consortium name="The Broad Institute Genome Sequencing Platform"/>
            <person name="Atkinson P.W."/>
            <person name="Hemingway J."/>
            <person name="Christensen B.M."/>
            <person name="Higgs S."/>
            <person name="Kodira C."/>
            <person name="Hannick L."/>
            <person name="Megy K."/>
            <person name="O'Leary S."/>
            <person name="Pearson M."/>
            <person name="Haas B.J."/>
            <person name="Mauceli E."/>
            <person name="Wortman J.R."/>
            <person name="Lee N.H."/>
            <person name="Guigo R."/>
            <person name="Stanke M."/>
            <person name="Alvarado L."/>
            <person name="Amedeo P."/>
            <person name="Antoine C.H."/>
            <person name="Arensburger P."/>
            <person name="Bidwell S.L."/>
            <person name="Crawford M."/>
            <person name="Camaro F."/>
            <person name="Devon K."/>
            <person name="Engels R."/>
            <person name="Hammond M."/>
            <person name="Howarth C."/>
            <person name="Koehrsen M."/>
            <person name="Lawson D."/>
            <person name="Montgomery P."/>
            <person name="Nene V."/>
            <person name="Nusbaum C."/>
            <person name="Puiu D."/>
            <person name="Romero-Severson J."/>
            <person name="Severson D.W."/>
            <person name="Shumway M."/>
            <person name="Sisk P."/>
            <person name="Stolte C."/>
            <person name="Zeng Q."/>
            <person name="Eisenstadt E."/>
            <person name="Fraser-Liggett C."/>
            <person name="Strausberg R."/>
            <person name="Galagan J."/>
            <person name="Birren B."/>
            <person name="Collins F.H."/>
        </authorList>
    </citation>
    <scope>NUCLEOTIDE SEQUENCE [LARGE SCALE GENOMIC DNA]</scope>
    <source>
        <strain evidence="11">JHB</strain>
    </source>
</reference>
<dbReference type="KEGG" id="cqu:CpipJ_CPIJ003367"/>
<dbReference type="InParanoid" id="B0W7X8"/>
<dbReference type="InterPro" id="IPR001314">
    <property type="entry name" value="Peptidase_S1A"/>
</dbReference>
<dbReference type="InterPro" id="IPR043504">
    <property type="entry name" value="Peptidase_S1_PA_chymotrypsin"/>
</dbReference>
<comment type="subcellular location">
    <subcellularLocation>
        <location evidence="1">Secreted</location>
    </subcellularLocation>
</comment>
<evidence type="ECO:0000256" key="9">
    <source>
        <dbReference type="SAM" id="SignalP"/>
    </source>
</evidence>
<keyword evidence="9" id="KW-0732">Signal</keyword>
<dbReference type="InterPro" id="IPR033116">
    <property type="entry name" value="TRYPSIN_SER"/>
</dbReference>
<keyword evidence="5 8" id="KW-0720">Serine protease</keyword>
<dbReference type="GO" id="GO:0035008">
    <property type="term" value="P:positive regulation of melanization defense response"/>
    <property type="evidence" value="ECO:0007669"/>
    <property type="project" value="UniProtKB-ARBA"/>
</dbReference>
<dbReference type="GO" id="GO:0005576">
    <property type="term" value="C:extracellular region"/>
    <property type="evidence" value="ECO:0007669"/>
    <property type="project" value="UniProtKB-SubCell"/>
</dbReference>
<dbReference type="InterPro" id="IPR018114">
    <property type="entry name" value="TRYPSIN_HIS"/>
</dbReference>
<evidence type="ECO:0000256" key="2">
    <source>
        <dbReference type="ARBA" id="ARBA00022525"/>
    </source>
</evidence>
<dbReference type="InterPro" id="IPR009003">
    <property type="entry name" value="Peptidase_S1_PA"/>
</dbReference>
<dbReference type="PANTHER" id="PTHR24252">
    <property type="entry name" value="ACROSIN-RELATED"/>
    <property type="match status" value="1"/>
</dbReference>
<dbReference type="SUPFAM" id="SSF50494">
    <property type="entry name" value="Trypsin-like serine proteases"/>
    <property type="match status" value="1"/>
</dbReference>
<dbReference type="GO" id="GO:0160032">
    <property type="term" value="P:Toll receptor ligand protein activation cascade"/>
    <property type="evidence" value="ECO:0007669"/>
    <property type="project" value="UniProtKB-ARBA"/>
</dbReference>
<comment type="similarity">
    <text evidence="7">Belongs to the peptidase S1 family. CLIP subfamily.</text>
</comment>
<dbReference type="PROSITE" id="PS50240">
    <property type="entry name" value="TRYPSIN_DOM"/>
    <property type="match status" value="1"/>
</dbReference>
<evidence type="ECO:0000256" key="5">
    <source>
        <dbReference type="ARBA" id="ARBA00022825"/>
    </source>
</evidence>
<evidence type="ECO:0000256" key="4">
    <source>
        <dbReference type="ARBA" id="ARBA00022801"/>
    </source>
</evidence>
<keyword evidence="3 8" id="KW-0645">Protease</keyword>
<dbReference type="SMART" id="SM00020">
    <property type="entry name" value="Tryp_SPc"/>
    <property type="match status" value="1"/>
</dbReference>
<dbReference type="VEuPathDB" id="VectorBase:CPIJ003367"/>
<evidence type="ECO:0000313" key="13">
    <source>
        <dbReference type="Proteomes" id="UP000002320"/>
    </source>
</evidence>
<protein>
    <submittedName>
        <fullName evidence="11">Lumbrokinase-3(1)</fullName>
    </submittedName>
</protein>
<dbReference type="Gene3D" id="2.40.10.10">
    <property type="entry name" value="Trypsin-like serine proteases"/>
    <property type="match status" value="1"/>
</dbReference>
<dbReference type="GO" id="GO:0006508">
    <property type="term" value="P:proteolysis"/>
    <property type="evidence" value="ECO:0007669"/>
    <property type="project" value="UniProtKB-KW"/>
</dbReference>
<evidence type="ECO:0000256" key="8">
    <source>
        <dbReference type="RuleBase" id="RU363034"/>
    </source>
</evidence>
<dbReference type="EMBL" id="DS231856">
    <property type="protein sequence ID" value="EDS38440.1"/>
    <property type="molecule type" value="Genomic_DNA"/>
</dbReference>
<dbReference type="OrthoDB" id="6380398at2759"/>
<feature type="signal peptide" evidence="9">
    <location>
        <begin position="1"/>
        <end position="19"/>
    </location>
</feature>
<dbReference type="AlphaFoldDB" id="B0W7X8"/>
<keyword evidence="2" id="KW-0964">Secreted</keyword>
<dbReference type="HOGENOM" id="CLU_006842_2_0_1"/>
<dbReference type="EnsemblMetazoa" id="CPIJ003367-RA">
    <property type="protein sequence ID" value="CPIJ003367-PA"/>
    <property type="gene ID" value="CPIJ003367"/>
</dbReference>
<dbReference type="InterPro" id="IPR001254">
    <property type="entry name" value="Trypsin_dom"/>
</dbReference>
<dbReference type="STRING" id="7176.B0W7X8"/>
<dbReference type="OMA" id="NTPEWNY"/>
<dbReference type="GO" id="GO:0004252">
    <property type="term" value="F:serine-type endopeptidase activity"/>
    <property type="evidence" value="ECO:0007669"/>
    <property type="project" value="InterPro"/>
</dbReference>
<evidence type="ECO:0000256" key="6">
    <source>
        <dbReference type="ARBA" id="ARBA00023157"/>
    </source>
</evidence>
<feature type="chain" id="PRO_5011407604" evidence="9">
    <location>
        <begin position="20"/>
        <end position="408"/>
    </location>
</feature>
<evidence type="ECO:0000256" key="1">
    <source>
        <dbReference type="ARBA" id="ARBA00004613"/>
    </source>
</evidence>
<dbReference type="PRINTS" id="PR00722">
    <property type="entry name" value="CHYMOTRYPSIN"/>
</dbReference>
<sequence length="408" mass="45485">MWLVKVAVLVLVVVCAVAGQDDCFYSLDIKYKLGSQSPRISLVNAPDIDCSYRIKAPFGTRIQVSCELSQRENERRHLVTSIVLPFSAIRDDALERVIVSLSGREDLANATNIGCADGSVRKESEANSLFLRMRSSSESQNGQFICTLSLVQPNCRCRGKNENMGRIVRGEDANPHEFSMMAGLVMSGTTSIFCGATIISEYYALTAAHCLTDLEGTLTLLVGVHEEDPYKKYNPYAVYYSVKTIIVHPEYNERLITNDIGLVRTESEIEFNHRVGSVCLPWKFRESTFTGESFEASGWGALRFRGPSPQVLNKVVLNVVDNASCSTRWNRRITSKQMCTYTPHKDTCQGDSGGPLFFTDPENEQFYVVGVVSYGYGCATHKPAVYTRVSAYLDWIKTQTSDTSYCVM</sequence>